<dbReference type="InterPro" id="IPR030378">
    <property type="entry name" value="G_CP_dom"/>
</dbReference>
<dbReference type="EMBL" id="GBRD01016337">
    <property type="protein sequence ID" value="JAG49489.1"/>
    <property type="molecule type" value="Transcribed_RNA"/>
</dbReference>
<keyword evidence="5" id="KW-0342">GTP-binding</keyword>
<dbReference type="Gene3D" id="3.40.50.300">
    <property type="entry name" value="P-loop containing nucleotide triphosphate hydrolases"/>
    <property type="match status" value="1"/>
</dbReference>
<dbReference type="InterPro" id="IPR023179">
    <property type="entry name" value="GTP-bd_ortho_bundle_sf"/>
</dbReference>
<feature type="compositionally biased region" description="Acidic residues" evidence="7">
    <location>
        <begin position="261"/>
        <end position="281"/>
    </location>
</feature>
<keyword evidence="3" id="KW-0547">Nucleotide-binding</keyword>
<feature type="domain" description="CP-type G" evidence="8">
    <location>
        <begin position="160"/>
        <end position="402"/>
    </location>
</feature>
<keyword evidence="4" id="KW-0378">Hydrolase</keyword>
<evidence type="ECO:0000256" key="6">
    <source>
        <dbReference type="ARBA" id="ARBA00040145"/>
    </source>
</evidence>
<feature type="compositionally biased region" description="Basic and acidic residues" evidence="7">
    <location>
        <begin position="579"/>
        <end position="589"/>
    </location>
</feature>
<sequence length="607" mass="69249">MGKKNKQGLGRALIKDRFSKRGPRKNDSLLHTAELNDGADWGRLNLQSVTEESSFQEFLSTAQLAGTEFQAEKLNINFVSAKVAHGLLTKEQMKAFEKTKEEKKDLLRIPRRPKWDEETTTEDLQARERDSFLEWRRQLAMLQEQEGILMTPYEKNLDFWRQLWRVVERSDVVIQILDARDPLLFRCEDLEKYVKEVNPLKRNLLLINKSDFLTDKQRKTWHEYFSSQGIDAVFFSALKAAEELDKIKEEDEGVEENGTTESDDNQETEEDDSHDEGEVSDAETTYFSAAESENEINKVSDDLRDELRMEKKQRTPWSLLGREELIELFSNILGPDDHRMTSGVTTVGLVGYPNVGKSSSINALMAGKKVSVSATPGKTKHFQTLFLTPEVLLCDCPGLVFPSLVATKADMVLNGILPVDQLRDHVPSIGLLCQLIPRHVLEDRYSIMICIAEGQSRDQPPTPEEFLNALAYSRGYMTQNGQPDNPRAARGVLKEFVTGRLLYCKAPPGIVQEEYHEFQMRRQKPVPVPTVQAQRATRLNNVTSSDIDKVFFRTAPSKAHLQGVQKFGPIDTESVSGEKTGKPWKDHSAKRNKREKLRRVYRHLDLV</sequence>
<dbReference type="EMBL" id="GBHO01037056">
    <property type="protein sequence ID" value="JAG06548.1"/>
    <property type="molecule type" value="Transcribed_RNA"/>
</dbReference>
<evidence type="ECO:0000313" key="11">
    <source>
        <dbReference type="EMBL" id="JAQ17214.1"/>
    </source>
</evidence>
<evidence type="ECO:0000256" key="7">
    <source>
        <dbReference type="SAM" id="MobiDB-lite"/>
    </source>
</evidence>
<evidence type="ECO:0000256" key="5">
    <source>
        <dbReference type="ARBA" id="ARBA00023134"/>
    </source>
</evidence>
<dbReference type="Gene3D" id="1.10.1580.10">
    <property type="match status" value="1"/>
</dbReference>
<dbReference type="PROSITE" id="PS51721">
    <property type="entry name" value="G_CP"/>
    <property type="match status" value="1"/>
</dbReference>
<dbReference type="GO" id="GO:0005525">
    <property type="term" value="F:GTP binding"/>
    <property type="evidence" value="ECO:0007669"/>
    <property type="project" value="UniProtKB-KW"/>
</dbReference>
<accession>A0A0A9WJ77</accession>
<evidence type="ECO:0000256" key="3">
    <source>
        <dbReference type="ARBA" id="ARBA00022741"/>
    </source>
</evidence>
<dbReference type="InterPro" id="IPR006073">
    <property type="entry name" value="GTP-bd"/>
</dbReference>
<proteinExistence type="predicted"/>
<dbReference type="GO" id="GO:0000054">
    <property type="term" value="P:ribosomal subunit export from nucleus"/>
    <property type="evidence" value="ECO:0007669"/>
    <property type="project" value="TreeGrafter"/>
</dbReference>
<evidence type="ECO:0000313" key="10">
    <source>
        <dbReference type="EMBL" id="JAG49489.1"/>
    </source>
</evidence>
<dbReference type="AlphaFoldDB" id="A0A0A9WJ77"/>
<dbReference type="GO" id="GO:0003924">
    <property type="term" value="F:GTPase activity"/>
    <property type="evidence" value="ECO:0007669"/>
    <property type="project" value="InterPro"/>
</dbReference>
<evidence type="ECO:0000256" key="1">
    <source>
        <dbReference type="ARBA" id="ARBA00004496"/>
    </source>
</evidence>
<feature type="region of interest" description="Disordered" evidence="7">
    <location>
        <begin position="247"/>
        <end position="291"/>
    </location>
</feature>
<reference evidence="9" key="1">
    <citation type="journal article" date="2014" name="PLoS ONE">
        <title>Transcriptome-Based Identification of ABC Transporters in the Western Tarnished Plant Bug Lygus hesperus.</title>
        <authorList>
            <person name="Hull J.J."/>
            <person name="Chaney K."/>
            <person name="Geib S.M."/>
            <person name="Fabrick J.A."/>
            <person name="Brent C.S."/>
            <person name="Walsh D."/>
            <person name="Lavine L.C."/>
        </authorList>
    </citation>
    <scope>NUCLEOTIDE SEQUENCE</scope>
</reference>
<reference evidence="9" key="2">
    <citation type="submission" date="2014-07" db="EMBL/GenBank/DDBJ databases">
        <authorList>
            <person name="Hull J."/>
        </authorList>
    </citation>
    <scope>NUCLEOTIDE SEQUENCE</scope>
</reference>
<dbReference type="EMBL" id="GDHC01001415">
    <property type="protein sequence ID" value="JAQ17214.1"/>
    <property type="molecule type" value="Transcribed_RNA"/>
</dbReference>
<dbReference type="PANTHER" id="PTHR45709:SF2">
    <property type="entry name" value="LARGE SUBUNIT GTPASE 1 HOMOLOG"/>
    <property type="match status" value="1"/>
</dbReference>
<keyword evidence="2" id="KW-0963">Cytoplasm</keyword>
<evidence type="ECO:0000256" key="4">
    <source>
        <dbReference type="ARBA" id="ARBA00022801"/>
    </source>
</evidence>
<protein>
    <recommendedName>
        <fullName evidence="6">Large subunit GTPase 1 homolog</fullName>
    </recommendedName>
</protein>
<evidence type="ECO:0000313" key="9">
    <source>
        <dbReference type="EMBL" id="JAG06548.1"/>
    </source>
</evidence>
<reference evidence="11" key="4">
    <citation type="journal article" date="2016" name="Gigascience">
        <title>De novo construction of an expanded transcriptome assembly for the western tarnished plant bug, Lygus hesperus.</title>
        <authorList>
            <person name="Tassone E.E."/>
            <person name="Geib S.M."/>
            <person name="Hall B."/>
            <person name="Fabrick J.A."/>
            <person name="Brent C.S."/>
            <person name="Hull J.J."/>
        </authorList>
    </citation>
    <scope>NUCLEOTIDE SEQUENCE</scope>
</reference>
<dbReference type="InterPro" id="IPR027417">
    <property type="entry name" value="P-loop_NTPase"/>
</dbReference>
<dbReference type="CDD" id="cd01857">
    <property type="entry name" value="HSR1_MMR1"/>
    <property type="match status" value="1"/>
</dbReference>
<gene>
    <name evidence="11" type="primary">ns3</name>
    <name evidence="9" type="ORF">CM83_49865</name>
    <name evidence="11" type="ORF">g.57678</name>
</gene>
<reference evidence="10" key="3">
    <citation type="submission" date="2014-09" db="EMBL/GenBank/DDBJ databases">
        <authorList>
            <person name="Magalhaes I.L.F."/>
            <person name="Oliveira U."/>
            <person name="Santos F.R."/>
            <person name="Vidigal T.H.D.A."/>
            <person name="Brescovit A.D."/>
            <person name="Santos A.J."/>
        </authorList>
    </citation>
    <scope>NUCLEOTIDE SEQUENCE</scope>
</reference>
<dbReference type="PANTHER" id="PTHR45709">
    <property type="entry name" value="LARGE SUBUNIT GTPASE 1 HOMOLOG-RELATED"/>
    <property type="match status" value="1"/>
</dbReference>
<dbReference type="GO" id="GO:0005829">
    <property type="term" value="C:cytosol"/>
    <property type="evidence" value="ECO:0007669"/>
    <property type="project" value="TreeGrafter"/>
</dbReference>
<evidence type="ECO:0000256" key="2">
    <source>
        <dbReference type="ARBA" id="ARBA00022490"/>
    </source>
</evidence>
<dbReference type="SUPFAM" id="SSF52540">
    <property type="entry name" value="P-loop containing nucleoside triphosphate hydrolases"/>
    <property type="match status" value="1"/>
</dbReference>
<evidence type="ECO:0000259" key="8">
    <source>
        <dbReference type="PROSITE" id="PS51721"/>
    </source>
</evidence>
<dbReference type="Pfam" id="PF01926">
    <property type="entry name" value="MMR_HSR1"/>
    <property type="match status" value="1"/>
</dbReference>
<name>A0A0A9WJ77_LYGHE</name>
<feature type="region of interest" description="Disordered" evidence="7">
    <location>
        <begin position="570"/>
        <end position="596"/>
    </location>
</feature>
<organism evidence="9">
    <name type="scientific">Lygus hesperus</name>
    <name type="common">Western plant bug</name>
    <dbReference type="NCBI Taxonomy" id="30085"/>
    <lineage>
        <taxon>Eukaryota</taxon>
        <taxon>Metazoa</taxon>
        <taxon>Ecdysozoa</taxon>
        <taxon>Arthropoda</taxon>
        <taxon>Hexapoda</taxon>
        <taxon>Insecta</taxon>
        <taxon>Pterygota</taxon>
        <taxon>Neoptera</taxon>
        <taxon>Paraneoptera</taxon>
        <taxon>Hemiptera</taxon>
        <taxon>Heteroptera</taxon>
        <taxon>Panheteroptera</taxon>
        <taxon>Cimicomorpha</taxon>
        <taxon>Miridae</taxon>
        <taxon>Mirini</taxon>
        <taxon>Lygus</taxon>
    </lineage>
</organism>
<dbReference type="InterPro" id="IPR043358">
    <property type="entry name" value="GNL1-like"/>
</dbReference>
<comment type="subcellular location">
    <subcellularLocation>
        <location evidence="1">Cytoplasm</location>
    </subcellularLocation>
</comment>